<dbReference type="AlphaFoldDB" id="A0A9D4MED6"/>
<dbReference type="EMBL" id="JAIWYP010000002">
    <property type="protein sequence ID" value="KAH3873671.1"/>
    <property type="molecule type" value="Genomic_DNA"/>
</dbReference>
<reference evidence="1" key="2">
    <citation type="submission" date="2020-11" db="EMBL/GenBank/DDBJ databases">
        <authorList>
            <person name="McCartney M.A."/>
            <person name="Auch B."/>
            <person name="Kono T."/>
            <person name="Mallez S."/>
            <person name="Becker A."/>
            <person name="Gohl D.M."/>
            <person name="Silverstein K.A.T."/>
            <person name="Koren S."/>
            <person name="Bechman K.B."/>
            <person name="Herman A."/>
            <person name="Abrahante J.E."/>
            <person name="Garbe J."/>
        </authorList>
    </citation>
    <scope>NUCLEOTIDE SEQUENCE</scope>
    <source>
        <strain evidence="1">Duluth1</strain>
        <tissue evidence="1">Whole animal</tissue>
    </source>
</reference>
<name>A0A9D4MED6_DREPO</name>
<evidence type="ECO:0000313" key="2">
    <source>
        <dbReference type="Proteomes" id="UP000828390"/>
    </source>
</evidence>
<keyword evidence="2" id="KW-1185">Reference proteome</keyword>
<accession>A0A9D4MED6</accession>
<sequence>MKYCIFISVSTLDRQRHGQTDGQVGVRQVVRWLGGHTGWQFVELTADGWTDMVVSVNPIFFDTGSSKKPVKEDILRYLSTFTELKENCVRQYC</sequence>
<gene>
    <name evidence="1" type="ORF">DPMN_036908</name>
</gene>
<evidence type="ECO:0000313" key="1">
    <source>
        <dbReference type="EMBL" id="KAH3873671.1"/>
    </source>
</evidence>
<protein>
    <submittedName>
        <fullName evidence="1">Uncharacterized protein</fullName>
    </submittedName>
</protein>
<proteinExistence type="predicted"/>
<organism evidence="1 2">
    <name type="scientific">Dreissena polymorpha</name>
    <name type="common">Zebra mussel</name>
    <name type="synonym">Mytilus polymorpha</name>
    <dbReference type="NCBI Taxonomy" id="45954"/>
    <lineage>
        <taxon>Eukaryota</taxon>
        <taxon>Metazoa</taxon>
        <taxon>Spiralia</taxon>
        <taxon>Lophotrochozoa</taxon>
        <taxon>Mollusca</taxon>
        <taxon>Bivalvia</taxon>
        <taxon>Autobranchia</taxon>
        <taxon>Heteroconchia</taxon>
        <taxon>Euheterodonta</taxon>
        <taxon>Imparidentia</taxon>
        <taxon>Neoheterodontei</taxon>
        <taxon>Myida</taxon>
        <taxon>Dreissenoidea</taxon>
        <taxon>Dreissenidae</taxon>
        <taxon>Dreissena</taxon>
    </lineage>
</organism>
<dbReference type="Proteomes" id="UP000828390">
    <property type="component" value="Unassembled WGS sequence"/>
</dbReference>
<reference evidence="1" key="1">
    <citation type="journal article" date="2019" name="bioRxiv">
        <title>The Genome of the Zebra Mussel, Dreissena polymorpha: A Resource for Invasive Species Research.</title>
        <authorList>
            <person name="McCartney M.A."/>
            <person name="Auch B."/>
            <person name="Kono T."/>
            <person name="Mallez S."/>
            <person name="Zhang Y."/>
            <person name="Obille A."/>
            <person name="Becker A."/>
            <person name="Abrahante J.E."/>
            <person name="Garbe J."/>
            <person name="Badalamenti J.P."/>
            <person name="Herman A."/>
            <person name="Mangelson H."/>
            <person name="Liachko I."/>
            <person name="Sullivan S."/>
            <person name="Sone E.D."/>
            <person name="Koren S."/>
            <person name="Silverstein K.A.T."/>
            <person name="Beckman K.B."/>
            <person name="Gohl D.M."/>
        </authorList>
    </citation>
    <scope>NUCLEOTIDE SEQUENCE</scope>
    <source>
        <strain evidence="1">Duluth1</strain>
        <tissue evidence="1">Whole animal</tissue>
    </source>
</reference>
<comment type="caution">
    <text evidence="1">The sequence shown here is derived from an EMBL/GenBank/DDBJ whole genome shotgun (WGS) entry which is preliminary data.</text>
</comment>